<keyword evidence="1" id="KW-0540">Nuclease</keyword>
<feature type="region of interest" description="Disordered" evidence="7">
    <location>
        <begin position="72"/>
        <end position="93"/>
    </location>
</feature>
<dbReference type="InterPro" id="IPR003154">
    <property type="entry name" value="S1/P1nuclease"/>
</dbReference>
<keyword evidence="3" id="KW-0255">Endonuclease</keyword>
<protein>
    <recommendedName>
        <fullName evidence="10">S1/P1 Nuclease</fullName>
    </recommendedName>
</protein>
<reference evidence="8 9" key="1">
    <citation type="journal article" date="2020" name="Syst. Appl. Microbiol.">
        <title>Alienimonas chondri sp. nov., a novel planctomycete isolated from the biofilm of the red alga Chondrus crispus.</title>
        <authorList>
            <person name="Vitorino I."/>
            <person name="Albuquerque L."/>
            <person name="Wiegand S."/>
            <person name="Kallscheuer N."/>
            <person name="da Costa M.S."/>
            <person name="Lobo-da-Cunha A."/>
            <person name="Jogler C."/>
            <person name="Lage O.M."/>
        </authorList>
    </citation>
    <scope>NUCLEOTIDE SEQUENCE [LARGE SCALE GENOMIC DNA]</scope>
    <source>
        <strain evidence="8 9">LzC2</strain>
    </source>
</reference>
<evidence type="ECO:0000256" key="4">
    <source>
        <dbReference type="ARBA" id="ARBA00022801"/>
    </source>
</evidence>
<evidence type="ECO:0000313" key="9">
    <source>
        <dbReference type="Proteomes" id="UP000609651"/>
    </source>
</evidence>
<sequence>MPPEIAAADREGQDEWLFRRASVWPDVVRDRGEPERRSAFNRDTWHYINIPLYLTPADEAAIRERVADGLPAPNVRFDPPEGVTAADGAEGKGADGEPGMNAVQALRFNLAAVADENRSAAERAVALCWVLHLGGDVHQPMHAAALFTDGLYPEGDRGGNLVKVAASPGQPGRNLHALWDAAPGATFTPVEVSLNAERLLADEGLSAAGAAAAGDLDPRSWARESRTLAQWAVYTPDVLAYVRTREAAVDADRDPDPAPLRVAEEDVDKIRRLADRRLTEAGFRLGAALAK</sequence>
<gene>
    <name evidence="8" type="ORF">LzC2_35100</name>
</gene>
<dbReference type="PANTHER" id="PTHR33146">
    <property type="entry name" value="ENDONUCLEASE 4"/>
    <property type="match status" value="1"/>
</dbReference>
<keyword evidence="6" id="KW-0325">Glycoprotein</keyword>
<evidence type="ECO:0000313" key="8">
    <source>
        <dbReference type="EMBL" id="NNJ27408.1"/>
    </source>
</evidence>
<proteinExistence type="predicted"/>
<name>A0ABX1VHT1_9PLAN</name>
<dbReference type="PANTHER" id="PTHR33146:SF26">
    <property type="entry name" value="ENDONUCLEASE 4"/>
    <property type="match status" value="1"/>
</dbReference>
<dbReference type="Gene3D" id="1.10.575.10">
    <property type="entry name" value="P1 Nuclease"/>
    <property type="match status" value="1"/>
</dbReference>
<dbReference type="Proteomes" id="UP000609651">
    <property type="component" value="Unassembled WGS sequence"/>
</dbReference>
<evidence type="ECO:0000256" key="2">
    <source>
        <dbReference type="ARBA" id="ARBA00022723"/>
    </source>
</evidence>
<dbReference type="Pfam" id="PF02265">
    <property type="entry name" value="S1-P1_nuclease"/>
    <property type="match status" value="1"/>
</dbReference>
<comment type="caution">
    <text evidence="8">The sequence shown here is derived from an EMBL/GenBank/DDBJ whole genome shotgun (WGS) entry which is preliminary data.</text>
</comment>
<evidence type="ECO:0000256" key="3">
    <source>
        <dbReference type="ARBA" id="ARBA00022759"/>
    </source>
</evidence>
<evidence type="ECO:0000256" key="5">
    <source>
        <dbReference type="ARBA" id="ARBA00023157"/>
    </source>
</evidence>
<evidence type="ECO:0000256" key="1">
    <source>
        <dbReference type="ARBA" id="ARBA00022722"/>
    </source>
</evidence>
<keyword evidence="4" id="KW-0378">Hydrolase</keyword>
<evidence type="ECO:0008006" key="10">
    <source>
        <dbReference type="Google" id="ProtNLM"/>
    </source>
</evidence>
<organism evidence="8 9">
    <name type="scientific">Alienimonas chondri</name>
    <dbReference type="NCBI Taxonomy" id="2681879"/>
    <lineage>
        <taxon>Bacteria</taxon>
        <taxon>Pseudomonadati</taxon>
        <taxon>Planctomycetota</taxon>
        <taxon>Planctomycetia</taxon>
        <taxon>Planctomycetales</taxon>
        <taxon>Planctomycetaceae</taxon>
        <taxon>Alienimonas</taxon>
    </lineage>
</organism>
<dbReference type="InterPro" id="IPR008947">
    <property type="entry name" value="PLipase_C/P1_nuclease_dom_sf"/>
</dbReference>
<keyword evidence="5" id="KW-1015">Disulfide bond</keyword>
<dbReference type="EMBL" id="WTPX01000150">
    <property type="protein sequence ID" value="NNJ27408.1"/>
    <property type="molecule type" value="Genomic_DNA"/>
</dbReference>
<dbReference type="SUPFAM" id="SSF48537">
    <property type="entry name" value="Phospholipase C/P1 nuclease"/>
    <property type="match status" value="1"/>
</dbReference>
<evidence type="ECO:0000256" key="7">
    <source>
        <dbReference type="SAM" id="MobiDB-lite"/>
    </source>
</evidence>
<accession>A0ABX1VHT1</accession>
<dbReference type="CDD" id="cd11010">
    <property type="entry name" value="S1-P1_nuclease"/>
    <property type="match status" value="1"/>
</dbReference>
<evidence type="ECO:0000256" key="6">
    <source>
        <dbReference type="ARBA" id="ARBA00023180"/>
    </source>
</evidence>
<keyword evidence="9" id="KW-1185">Reference proteome</keyword>
<keyword evidence="2" id="KW-0479">Metal-binding</keyword>
<dbReference type="RefSeq" id="WP_171189312.1">
    <property type="nucleotide sequence ID" value="NZ_WTPX01000150.1"/>
</dbReference>